<dbReference type="AlphaFoldDB" id="A0A9J7BTB4"/>
<evidence type="ECO:0000313" key="2">
    <source>
        <dbReference type="Proteomes" id="UP001059380"/>
    </source>
</evidence>
<gene>
    <name evidence="1" type="ORF">MOP44_26750</name>
</gene>
<dbReference type="InterPro" id="IPR013785">
    <property type="entry name" value="Aldolase_TIM"/>
</dbReference>
<dbReference type="Gene3D" id="3.20.20.70">
    <property type="entry name" value="Aldolase class I"/>
    <property type="match status" value="1"/>
</dbReference>
<evidence type="ECO:0000313" key="1">
    <source>
        <dbReference type="EMBL" id="UWZ84142.1"/>
    </source>
</evidence>
<dbReference type="RefSeq" id="WP_260793646.1">
    <property type="nucleotide sequence ID" value="NZ_CP093313.1"/>
</dbReference>
<accession>A0A9J7BTB4</accession>
<dbReference type="EMBL" id="CP093313">
    <property type="protein sequence ID" value="UWZ84142.1"/>
    <property type="molecule type" value="Genomic_DNA"/>
</dbReference>
<proteinExistence type="predicted"/>
<protein>
    <submittedName>
        <fullName evidence="1">Uncharacterized protein</fullName>
    </submittedName>
</protein>
<organism evidence="1 2">
    <name type="scientific">Occallatibacter riparius</name>
    <dbReference type="NCBI Taxonomy" id="1002689"/>
    <lineage>
        <taxon>Bacteria</taxon>
        <taxon>Pseudomonadati</taxon>
        <taxon>Acidobacteriota</taxon>
        <taxon>Terriglobia</taxon>
        <taxon>Terriglobales</taxon>
        <taxon>Acidobacteriaceae</taxon>
        <taxon>Occallatibacter</taxon>
    </lineage>
</organism>
<dbReference type="KEGG" id="orp:MOP44_26750"/>
<name>A0A9J7BTB4_9BACT</name>
<reference evidence="1" key="1">
    <citation type="submission" date="2021-04" db="EMBL/GenBank/DDBJ databases">
        <title>Phylogenetic analysis of Acidobacteriaceae.</title>
        <authorList>
            <person name="Qiu L."/>
            <person name="Zhang Q."/>
        </authorList>
    </citation>
    <scope>NUCLEOTIDE SEQUENCE</scope>
    <source>
        <strain evidence="1">DSM 25168</strain>
    </source>
</reference>
<keyword evidence="2" id="KW-1185">Reference proteome</keyword>
<sequence length="970" mass="108495">MLRNVRVLFTGIVLVSVFILRSHAQETELRNTSTSARFGDRGLLSVADSASGSRIDLEQDAWSITLDGHKLRSQDAQHVQRSTGEHEVTYDFDLSPYKVRAVYQLKPGWNFVSKQVRIVASPSPKFVVEQVVAWDVKVKAEIESDYVPSVYTPQFGSTIEQSRKSLPGKDYGEFLRFADQSGALLTVQNPFLEVHRNGASVDISYAPEMEWQSSWGEFSSDLACIGTYRLTGSRNARQMVTEWHPVLEPAPNDGMDKAEVAAFTACVRASLIHPSPGPISVLVGWTLNDYQIDAGTPEGRAEYKRIIDTASELGIQTLLYAPGNSQVSERTQSVDTWSWEYVLWLGMGQQIRKNQWAPEKDPIPSSVAEMLEHAKQRHVGLLAYVYPSIPYEKDPSWIVQGGTGKDGKSFGDPHDRYATLSSRALQDYLLEKLIAFKKRTGIAGYSFDYDFLNLPGSSSYAQWYGWRRVIESLRREFPSIVIDGRQSYQLYGPWSWLAGSYPHPTGTDEQPESFKPYPDLHFDRVSADRTRFVNYWYRNYQFAPEEVIPGYATHQTERSRNVPAADGQKPHAETVYSRFRPRDWDYLGYRYSFLSSIATAGWNNVVDMIPARDPEESKHFSAADKAWIRKWLDWTVQNKQYLLHAQTILEQPAMGHVDGTSAIIGDRGFLFVFNPNYKQLPADIVLDESIGLTAGRTYVIKEIEPFAGRMLGSPQRGVWTRGDHVHLTLDGTSATVFQITPANEAAQPLVFNAAALSSDHAAAATLNGTALAVRHVSGEPGTTQTFGILLPSDTRVSSLTLNGRTQRFTQNGRYIEVAVRFAGDRFGKAQEVSLSREGNGELTGTFLVPRRIIEQLAARKRAWPIPWTKEDYESTWLAPERLLLFVQAADGKDTASVTATLDGQPISVQPAYTSSRVDAPCFVGFYADLSSIPAGVRHTIKLHISGLEPAQLQGVFFDNVEPELTESIEP</sequence>
<dbReference type="Proteomes" id="UP001059380">
    <property type="component" value="Chromosome"/>
</dbReference>